<sequence>MPVIDMSTLKPVGEFGSKAWGEACVEASLKILEAANLPSTITWAFSENYTHPPARLMEGGRTHAGYYIMIKEGKVTAGDGFIEELLTIPGFHAKIPWGCICNQSGAIYGSEGQKQRQADQKVLYAAIEEYVGHENPFGHEINSEGNPSQMLDPVGSWPPEVGRALGEGGEEGNGLHNIAATLQSESPEYADLPVTAIRVPIFGEMTEQQKADFVKLCGIKM</sequence>
<dbReference type="EMBL" id="SHAG01000004">
    <property type="protein sequence ID" value="RZO77218.1"/>
    <property type="molecule type" value="Genomic_DNA"/>
</dbReference>
<dbReference type="AlphaFoldDB" id="A0A520S411"/>
<reference evidence="1 2" key="1">
    <citation type="submission" date="2019-02" db="EMBL/GenBank/DDBJ databases">
        <title>Prokaryotic population dynamics and viral predation in marine succession experiment using metagenomics: the confinement effect.</title>
        <authorList>
            <person name="Haro-Moreno J.M."/>
            <person name="Rodriguez-Valera F."/>
            <person name="Lopez-Perez M."/>
        </authorList>
    </citation>
    <scope>NUCLEOTIDE SEQUENCE [LARGE SCALE GENOMIC DNA]</scope>
    <source>
        <strain evidence="1">MED-G157</strain>
    </source>
</reference>
<name>A0A520S411_9GAMM</name>
<organism evidence="1 2">
    <name type="scientific">OM182 bacterium</name>
    <dbReference type="NCBI Taxonomy" id="2510334"/>
    <lineage>
        <taxon>Bacteria</taxon>
        <taxon>Pseudomonadati</taxon>
        <taxon>Pseudomonadota</taxon>
        <taxon>Gammaproteobacteria</taxon>
        <taxon>OMG group</taxon>
        <taxon>OM182 clade</taxon>
    </lineage>
</organism>
<dbReference type="Proteomes" id="UP000316199">
    <property type="component" value="Unassembled WGS sequence"/>
</dbReference>
<gene>
    <name evidence="1" type="ORF">EVA68_02080</name>
</gene>
<proteinExistence type="predicted"/>
<accession>A0A520S411</accession>
<evidence type="ECO:0000313" key="1">
    <source>
        <dbReference type="EMBL" id="RZO77218.1"/>
    </source>
</evidence>
<evidence type="ECO:0000313" key="2">
    <source>
        <dbReference type="Proteomes" id="UP000316199"/>
    </source>
</evidence>
<comment type="caution">
    <text evidence="1">The sequence shown here is derived from an EMBL/GenBank/DDBJ whole genome shotgun (WGS) entry which is preliminary data.</text>
</comment>
<protein>
    <submittedName>
        <fullName evidence="1">Uncharacterized protein</fullName>
    </submittedName>
</protein>